<dbReference type="InterPro" id="IPR002477">
    <property type="entry name" value="Peptidoglycan-bd-like"/>
</dbReference>
<proteinExistence type="predicted"/>
<dbReference type="InterPro" id="IPR036366">
    <property type="entry name" value="PGBDSf"/>
</dbReference>
<evidence type="ECO:0000259" key="2">
    <source>
        <dbReference type="Pfam" id="PF01471"/>
    </source>
</evidence>
<comment type="caution">
    <text evidence="5">The sequence shown here is derived from an EMBL/GenBank/DDBJ whole genome shotgun (WGS) entry which is preliminary data.</text>
</comment>
<dbReference type="EMBL" id="BSUK01000001">
    <property type="protein sequence ID" value="GMA22297.1"/>
    <property type="molecule type" value="Genomic_DNA"/>
</dbReference>
<dbReference type="InterPro" id="IPR009045">
    <property type="entry name" value="Zn_M74/Hedgehog-like"/>
</dbReference>
<dbReference type="Pfam" id="PF02557">
    <property type="entry name" value="VanY"/>
    <property type="match status" value="1"/>
</dbReference>
<feature type="domain" description="D-alanyl-D-alanine carboxypeptidase-like core" evidence="3">
    <location>
        <begin position="13"/>
        <end position="109"/>
    </location>
</feature>
<evidence type="ECO:0000313" key="6">
    <source>
        <dbReference type="Proteomes" id="UP001157091"/>
    </source>
</evidence>
<evidence type="ECO:0000259" key="3">
    <source>
        <dbReference type="Pfam" id="PF02557"/>
    </source>
</evidence>
<dbReference type="SUPFAM" id="SSF55166">
    <property type="entry name" value="Hedgehog/DD-peptidase"/>
    <property type="match status" value="1"/>
</dbReference>
<name>A0ABQ6I984_9MICO</name>
<dbReference type="Pfam" id="PF01471">
    <property type="entry name" value="PG_binding_1"/>
    <property type="match status" value="1"/>
</dbReference>
<dbReference type="Proteomes" id="UP001157091">
    <property type="component" value="Unassembled WGS sequence"/>
</dbReference>
<evidence type="ECO:0000256" key="1">
    <source>
        <dbReference type="SAM" id="MobiDB-lite"/>
    </source>
</evidence>
<dbReference type="EMBL" id="BSUK01000001">
    <property type="protein sequence ID" value="GMA26703.1"/>
    <property type="molecule type" value="Genomic_DNA"/>
</dbReference>
<evidence type="ECO:0000313" key="4">
    <source>
        <dbReference type="EMBL" id="GMA22297.1"/>
    </source>
</evidence>
<feature type="region of interest" description="Disordered" evidence="1">
    <location>
        <begin position="110"/>
        <end position="135"/>
    </location>
</feature>
<reference evidence="5" key="3">
    <citation type="submission" date="2023-02" db="EMBL/GenBank/DDBJ databases">
        <authorList>
            <person name="Sun Q."/>
            <person name="Mori K."/>
        </authorList>
    </citation>
    <scope>NUCLEOTIDE SEQUENCE</scope>
    <source>
        <strain evidence="5">NBRC 106348</strain>
    </source>
</reference>
<feature type="domain" description="Peptidoglycan binding-like" evidence="2">
    <location>
        <begin position="135"/>
        <end position="192"/>
    </location>
</feature>
<reference evidence="5" key="1">
    <citation type="journal article" date="2014" name="Int. J. Syst. Evol. Microbiol.">
        <title>Complete genome of a new Firmicutes species belonging to the dominant human colonic microbiota ('Ruminococcus bicirculans') reveals two chromosomes and a selective capacity to utilize plant glucans.</title>
        <authorList>
            <consortium name="NISC Comparative Sequencing Program"/>
            <person name="Wegmann U."/>
            <person name="Louis P."/>
            <person name="Goesmann A."/>
            <person name="Henrissat B."/>
            <person name="Duncan S.H."/>
            <person name="Flint H.J."/>
        </authorList>
    </citation>
    <scope>NUCLEOTIDE SEQUENCE</scope>
    <source>
        <strain evidence="5">NBRC 106348</strain>
    </source>
</reference>
<gene>
    <name evidence="4" type="ORF">GCM10025864_00560</name>
    <name evidence="5" type="ORF">GCM10025864_44620</name>
</gene>
<dbReference type="Gene3D" id="3.30.1380.10">
    <property type="match status" value="1"/>
</dbReference>
<dbReference type="RefSeq" id="WP_284291214.1">
    <property type="nucleotide sequence ID" value="NZ_BSUK01000001.1"/>
</dbReference>
<dbReference type="CDD" id="cd14814">
    <property type="entry name" value="Peptidase_M15"/>
    <property type="match status" value="1"/>
</dbReference>
<dbReference type="Gene3D" id="1.10.101.10">
    <property type="entry name" value="PGBD-like superfamily/PGBD"/>
    <property type="match status" value="1"/>
</dbReference>
<evidence type="ECO:0000313" key="5">
    <source>
        <dbReference type="EMBL" id="GMA26703.1"/>
    </source>
</evidence>
<accession>A0ABQ6I984</accession>
<reference evidence="6" key="2">
    <citation type="journal article" date="2019" name="Int. J. Syst. Evol. Microbiol.">
        <title>The Global Catalogue of Microorganisms (GCM) 10K type strain sequencing project: providing services to taxonomists for standard genome sequencing and annotation.</title>
        <authorList>
            <consortium name="The Broad Institute Genomics Platform"/>
            <consortium name="The Broad Institute Genome Sequencing Center for Infectious Disease"/>
            <person name="Wu L."/>
            <person name="Ma J."/>
        </authorList>
    </citation>
    <scope>NUCLEOTIDE SEQUENCE [LARGE SCALE GENOMIC DNA]</scope>
    <source>
        <strain evidence="6">NBRC 106348</strain>
    </source>
</reference>
<dbReference type="InterPro" id="IPR003709">
    <property type="entry name" value="VanY-like_core_dom"/>
</dbReference>
<sequence length="199" mass="21563">MSTLTTIDKAGHRLMPDAAASFARMQKARGSAFHVTSAYRSTADQQVLYDGYKAGKPGYNFALPPSQSNHCRGEAVDFGSADYAWLEAHAAAYGWIQDKNERWHYDYVPSRDTHKPAPSKPAKASSSVLKKGSTGTKVKNLQRGLNKKFPAYAKLAVDGIFGPKVEAAVREFQKRAGLVVDGIVGPKTVAALKTYGVTL</sequence>
<protein>
    <submittedName>
        <fullName evidence="5">Uncharacterized protein</fullName>
    </submittedName>
</protein>
<dbReference type="InterPro" id="IPR036365">
    <property type="entry name" value="PGBD-like_sf"/>
</dbReference>
<dbReference type="SUPFAM" id="SSF47090">
    <property type="entry name" value="PGBD-like"/>
    <property type="match status" value="1"/>
</dbReference>
<organism evidence="5 6">
    <name type="scientific">Luteimicrobium album</name>
    <dbReference type="NCBI Taxonomy" id="1054550"/>
    <lineage>
        <taxon>Bacteria</taxon>
        <taxon>Bacillati</taxon>
        <taxon>Actinomycetota</taxon>
        <taxon>Actinomycetes</taxon>
        <taxon>Micrococcales</taxon>
        <taxon>Luteimicrobium</taxon>
    </lineage>
</organism>
<keyword evidence="6" id="KW-1185">Reference proteome</keyword>